<comment type="caution">
    <text evidence="7">The sequence shown here is derived from an EMBL/GenBank/DDBJ whole genome shotgun (WGS) entry which is preliminary data.</text>
</comment>
<name>A0A9J6Q5D7_9ENTR</name>
<feature type="domain" description="Core-binding (CB)" evidence="6">
    <location>
        <begin position="80"/>
        <end position="175"/>
    </location>
</feature>
<dbReference type="PANTHER" id="PTHR30349:SF36">
    <property type="entry name" value="PROPHAGE INTEGRASE INTR-RELATED"/>
    <property type="match status" value="1"/>
</dbReference>
<dbReference type="Pfam" id="PF00589">
    <property type="entry name" value="Phage_integrase"/>
    <property type="match status" value="1"/>
</dbReference>
<keyword evidence="1" id="KW-0229">DNA integration</keyword>
<dbReference type="GO" id="GO:0006310">
    <property type="term" value="P:DNA recombination"/>
    <property type="evidence" value="ECO:0007669"/>
    <property type="project" value="UniProtKB-KW"/>
</dbReference>
<keyword evidence="3" id="KW-0233">DNA recombination</keyword>
<dbReference type="Proteomes" id="UP001063816">
    <property type="component" value="Unassembled WGS sequence"/>
</dbReference>
<evidence type="ECO:0000256" key="4">
    <source>
        <dbReference type="PROSITE-ProRule" id="PRU01248"/>
    </source>
</evidence>
<evidence type="ECO:0000313" key="8">
    <source>
        <dbReference type="Proteomes" id="UP001063816"/>
    </source>
</evidence>
<dbReference type="EMBL" id="JAMGZK010000053">
    <property type="protein sequence ID" value="MCU6666297.1"/>
    <property type="molecule type" value="Genomic_DNA"/>
</dbReference>
<dbReference type="Gene3D" id="1.10.150.130">
    <property type="match status" value="1"/>
</dbReference>
<dbReference type="PROSITE" id="PS51898">
    <property type="entry name" value="TYR_RECOMBINASE"/>
    <property type="match status" value="1"/>
</dbReference>
<dbReference type="InterPro" id="IPR010998">
    <property type="entry name" value="Integrase_recombinase_N"/>
</dbReference>
<accession>A0A9J6Q5D7</accession>
<dbReference type="InterPro" id="IPR044068">
    <property type="entry name" value="CB"/>
</dbReference>
<dbReference type="InterPro" id="IPR002104">
    <property type="entry name" value="Integrase_catalytic"/>
</dbReference>
<evidence type="ECO:0000256" key="2">
    <source>
        <dbReference type="ARBA" id="ARBA00023125"/>
    </source>
</evidence>
<evidence type="ECO:0000256" key="1">
    <source>
        <dbReference type="ARBA" id="ARBA00022908"/>
    </source>
</evidence>
<dbReference type="AlphaFoldDB" id="A0A9J6Q5D7"/>
<sequence length="428" mass="48103">MDFPTGVELHSGKIRITFTYRGVRCREVLRGWLATSGNIKKAGNLRAVIVSEIQLGTFDYASRFPESKALKKFSSTKRVTTFKELCDVFMEAKALEVSVASMQTNSGIINTLRRIIGDNTRLVDIQHSDLLNYRKELLTGDVVNSAMPHLNKKGRTPSTVNTRMSLLGEMLKLANRSQFIKHAPYEGVSLLKVSKSPPDPLLLHEYRDFMSALPEKQQLLWKLAIHSGMRHGELSSLAWEDVDLNKGEIHISRNITNKGLFMPPKTDAGIRTITLLQPAVEALRELYKISGNLKKTEICYHHRELGKTEVQHLRFVFVPGPQSKTKAGYLSKSAIAESWKSGMAKAEIRYRVPYQSRHTFACWTLSAGANPSFIASQMGHEDARMVYEVYSKWIGEMNANQVGMLNNTLPTATPPACPKSKTRLRKVV</sequence>
<dbReference type="Pfam" id="PF12167">
    <property type="entry name" value="Arm-DNA-bind_2"/>
    <property type="match status" value="1"/>
</dbReference>
<evidence type="ECO:0000256" key="3">
    <source>
        <dbReference type="ARBA" id="ARBA00023172"/>
    </source>
</evidence>
<dbReference type="InterPro" id="IPR050090">
    <property type="entry name" value="Tyrosine_recombinase_XerCD"/>
</dbReference>
<gene>
    <name evidence="7" type="ORF">M8014_18340</name>
</gene>
<dbReference type="PROSITE" id="PS51900">
    <property type="entry name" value="CB"/>
    <property type="match status" value="1"/>
</dbReference>
<evidence type="ECO:0000313" key="7">
    <source>
        <dbReference type="EMBL" id="MCU6666297.1"/>
    </source>
</evidence>
<dbReference type="GO" id="GO:0015074">
    <property type="term" value="P:DNA integration"/>
    <property type="evidence" value="ECO:0007669"/>
    <property type="project" value="UniProtKB-KW"/>
</dbReference>
<protein>
    <submittedName>
        <fullName evidence="7">Site-specific integrase</fullName>
    </submittedName>
</protein>
<dbReference type="InterPro" id="IPR013762">
    <property type="entry name" value="Integrase-like_cat_sf"/>
</dbReference>
<dbReference type="GO" id="GO:0003677">
    <property type="term" value="F:DNA binding"/>
    <property type="evidence" value="ECO:0007669"/>
    <property type="project" value="UniProtKB-UniRule"/>
</dbReference>
<evidence type="ECO:0000259" key="6">
    <source>
        <dbReference type="PROSITE" id="PS51900"/>
    </source>
</evidence>
<dbReference type="SUPFAM" id="SSF56349">
    <property type="entry name" value="DNA breaking-rejoining enzymes"/>
    <property type="match status" value="1"/>
</dbReference>
<dbReference type="RefSeq" id="WP_271283817.1">
    <property type="nucleotide sequence ID" value="NZ_JAMGZK010000053.1"/>
</dbReference>
<organism evidence="7 8">
    <name type="scientific">Silvania hatchlandensis</name>
    <dbReference type="NCBI Taxonomy" id="2926469"/>
    <lineage>
        <taxon>Bacteria</taxon>
        <taxon>Pseudomonadati</taxon>
        <taxon>Pseudomonadota</taxon>
        <taxon>Gammaproteobacteria</taxon>
        <taxon>Enterobacterales</taxon>
        <taxon>Enterobacteriaceae</taxon>
        <taxon>Silvania</taxon>
    </lineage>
</organism>
<dbReference type="Gene3D" id="1.10.443.10">
    <property type="entry name" value="Intergrase catalytic core"/>
    <property type="match status" value="1"/>
</dbReference>
<dbReference type="PANTHER" id="PTHR30349">
    <property type="entry name" value="PHAGE INTEGRASE-RELATED"/>
    <property type="match status" value="1"/>
</dbReference>
<dbReference type="InterPro" id="IPR011010">
    <property type="entry name" value="DNA_brk_join_enz"/>
</dbReference>
<proteinExistence type="predicted"/>
<dbReference type="InterPro" id="IPR022000">
    <property type="entry name" value="Min27-like_integrase_DNA_bind"/>
</dbReference>
<keyword evidence="8" id="KW-1185">Reference proteome</keyword>
<evidence type="ECO:0000259" key="5">
    <source>
        <dbReference type="PROSITE" id="PS51898"/>
    </source>
</evidence>
<dbReference type="CDD" id="cd01189">
    <property type="entry name" value="INT_ICEBs1_C_like"/>
    <property type="match status" value="1"/>
</dbReference>
<reference evidence="7" key="1">
    <citation type="submission" date="2022-05" db="EMBL/GenBank/DDBJ databases">
        <title>Description of a novel species of Leclercia; Leclercia tamurae and the Proposal for a Novel Genus Silvania gen. nov. Containing Two Novel Species Silvania hatchlandensis sp. nov. and Silvania confinis sp. nov. Isolated from the Rhizosphere of Oak.</title>
        <authorList>
            <person name="Maddock D.W."/>
            <person name="Brady C.L."/>
            <person name="Denman S."/>
            <person name="Arnold D."/>
        </authorList>
    </citation>
    <scope>NUCLEOTIDE SEQUENCE</scope>
    <source>
        <strain evidence="7">H19S6</strain>
    </source>
</reference>
<feature type="domain" description="Tyr recombinase" evidence="5">
    <location>
        <begin position="196"/>
        <end position="403"/>
    </location>
</feature>
<keyword evidence="2 4" id="KW-0238">DNA-binding</keyword>